<dbReference type="GO" id="GO:0006310">
    <property type="term" value="P:DNA recombination"/>
    <property type="evidence" value="ECO:0007669"/>
    <property type="project" value="TreeGrafter"/>
</dbReference>
<dbReference type="AlphaFoldDB" id="A0A2H0RHR4"/>
<dbReference type="SUPFAM" id="SSF161219">
    <property type="entry name" value="CHY zinc finger-like"/>
    <property type="match status" value="1"/>
</dbReference>
<evidence type="ECO:0000313" key="4">
    <source>
        <dbReference type="EMBL" id="PIR46038.1"/>
    </source>
</evidence>
<dbReference type="InterPro" id="IPR027417">
    <property type="entry name" value="P-loop_NTPase"/>
</dbReference>
<sequence>MKIVTVIPLKKNIWRDNLSYFTAQDVPLGSLVTVPNRNGQMDALVIDSRPVNDLKSELKTAAWQWKKLTRVKKPAYLSPEFIKAVQIVSEYFAGSESAVAKSALPQAVLDDLPEIKTKLVNQGEPVLAEVMALQEGPEERLARYKSLIREAFAKKQSVYFCLPTEAALDRLAEPLARGIENYTLIGHGGLNKREQVEFWRRALTIEHPVLIIATPLFFALPRPDLATIVIEEESSPAYKMAVRPFLDWRLFAEELARQKKIRLILGDQALRSETVYRLGVGEISALGTLKYRLNSTATSQIIDERKSVPQNFAALDQRTIDSLENALDRQEKFFIYVNRRGLTPITLCRDCGTVMACEVCHSPLAIHKTARHKKAPAGERIFICHKCGQVVEIEDRCANCQGERLTLLGSGTEKVLEEIATLFPAAEALQLDSDTAKTTKRAKEIAKRFAHTPGAIMVGTELALNHLVGPIDHVAAVGLDAFLSRPDWRAGEKLFQTLLRLKRLAGKNFLLQTRQPEEKIFSYLSTGNLIDFYRDEIADRKTLGYPPFKVLIKISLAGKPAEISREMKKLSEWLAPWEPLVYPGLTKNILGLPILNLLLRLPGRQAGLTDGQAKSKEKTWPLPDVVKILKSLPPNFIVEVDPPSVL</sequence>
<dbReference type="PANTHER" id="PTHR30580">
    <property type="entry name" value="PRIMOSOMAL PROTEIN N"/>
    <property type="match status" value="1"/>
</dbReference>
<dbReference type="GO" id="GO:0043138">
    <property type="term" value="F:3'-5' DNA helicase activity"/>
    <property type="evidence" value="ECO:0007669"/>
    <property type="project" value="TreeGrafter"/>
</dbReference>
<keyword evidence="2" id="KW-0067">ATP-binding</keyword>
<dbReference type="EMBL" id="PCYK01000014">
    <property type="protein sequence ID" value="PIR46038.1"/>
    <property type="molecule type" value="Genomic_DNA"/>
</dbReference>
<gene>
    <name evidence="4" type="ORF">COV08_02060</name>
</gene>
<dbReference type="PANTHER" id="PTHR30580:SF0">
    <property type="entry name" value="PRIMOSOMAL PROTEIN N"/>
    <property type="match status" value="1"/>
</dbReference>
<dbReference type="GO" id="GO:0006270">
    <property type="term" value="P:DNA replication initiation"/>
    <property type="evidence" value="ECO:0007669"/>
    <property type="project" value="TreeGrafter"/>
</dbReference>
<evidence type="ECO:0000256" key="1">
    <source>
        <dbReference type="ARBA" id="ARBA00022741"/>
    </source>
</evidence>
<dbReference type="GO" id="GO:0005524">
    <property type="term" value="F:ATP binding"/>
    <property type="evidence" value="ECO:0007669"/>
    <property type="project" value="UniProtKB-KW"/>
</dbReference>
<evidence type="ECO:0000256" key="2">
    <source>
        <dbReference type="ARBA" id="ARBA00022840"/>
    </source>
</evidence>
<dbReference type="Gene3D" id="3.40.1440.60">
    <property type="entry name" value="PriA, 3(prime) DNA-binding domain"/>
    <property type="match status" value="1"/>
</dbReference>
<dbReference type="Gene3D" id="3.40.50.300">
    <property type="entry name" value="P-loop containing nucleotide triphosphate hydrolases"/>
    <property type="match status" value="1"/>
</dbReference>
<keyword evidence="3" id="KW-0238">DNA-binding</keyword>
<reference evidence="4 5" key="1">
    <citation type="submission" date="2017-09" db="EMBL/GenBank/DDBJ databases">
        <title>Depth-based differentiation of microbial function through sediment-hosted aquifers and enrichment of novel symbionts in the deep terrestrial subsurface.</title>
        <authorList>
            <person name="Probst A.J."/>
            <person name="Ladd B."/>
            <person name="Jarett J.K."/>
            <person name="Geller-Mcgrath D.E."/>
            <person name="Sieber C.M."/>
            <person name="Emerson J.B."/>
            <person name="Anantharaman K."/>
            <person name="Thomas B.C."/>
            <person name="Malmstrom R."/>
            <person name="Stieglmeier M."/>
            <person name="Klingl A."/>
            <person name="Woyke T."/>
            <person name="Ryan C.M."/>
            <person name="Banfield J.F."/>
        </authorList>
    </citation>
    <scope>NUCLEOTIDE SEQUENCE [LARGE SCALE GENOMIC DNA]</scope>
    <source>
        <strain evidence="4">CG10_big_fil_rev_8_21_14_0_10_49_38</strain>
    </source>
</reference>
<comment type="caution">
    <text evidence="4">The sequence shown here is derived from an EMBL/GenBank/DDBJ whole genome shotgun (WGS) entry which is preliminary data.</text>
</comment>
<accession>A0A2H0RHR4</accession>
<proteinExistence type="predicted"/>
<evidence type="ECO:0008006" key="6">
    <source>
        <dbReference type="Google" id="ProtNLM"/>
    </source>
</evidence>
<dbReference type="InterPro" id="IPR042115">
    <property type="entry name" value="PriA_3primeBD_sf"/>
</dbReference>
<protein>
    <recommendedName>
        <fullName evidence="6">Primosomal protein N</fullName>
    </recommendedName>
</protein>
<evidence type="ECO:0000313" key="5">
    <source>
        <dbReference type="Proteomes" id="UP000230431"/>
    </source>
</evidence>
<dbReference type="GO" id="GO:0006302">
    <property type="term" value="P:double-strand break repair"/>
    <property type="evidence" value="ECO:0007669"/>
    <property type="project" value="TreeGrafter"/>
</dbReference>
<dbReference type="InterPro" id="IPR037274">
    <property type="entry name" value="Znf_CHY_sf"/>
</dbReference>
<dbReference type="GO" id="GO:0008270">
    <property type="term" value="F:zinc ion binding"/>
    <property type="evidence" value="ECO:0007669"/>
    <property type="project" value="InterPro"/>
</dbReference>
<keyword evidence="1" id="KW-0547">Nucleotide-binding</keyword>
<name>A0A2H0RHR4_9BACT</name>
<dbReference type="GO" id="GO:0003677">
    <property type="term" value="F:DNA binding"/>
    <property type="evidence" value="ECO:0007669"/>
    <property type="project" value="UniProtKB-KW"/>
</dbReference>
<organism evidence="4 5">
    <name type="scientific">Candidatus Vogelbacteria bacterium CG10_big_fil_rev_8_21_14_0_10_49_38</name>
    <dbReference type="NCBI Taxonomy" id="1975043"/>
    <lineage>
        <taxon>Bacteria</taxon>
        <taxon>Candidatus Vogeliibacteriota</taxon>
    </lineage>
</organism>
<dbReference type="Proteomes" id="UP000230431">
    <property type="component" value="Unassembled WGS sequence"/>
</dbReference>
<evidence type="ECO:0000256" key="3">
    <source>
        <dbReference type="ARBA" id="ARBA00023125"/>
    </source>
</evidence>